<evidence type="ECO:0000256" key="3">
    <source>
        <dbReference type="ARBA" id="ARBA00022452"/>
    </source>
</evidence>
<dbReference type="Gene3D" id="2.40.170.20">
    <property type="entry name" value="TonB-dependent receptor, beta-barrel domain"/>
    <property type="match status" value="1"/>
</dbReference>
<dbReference type="Pfam" id="PF00593">
    <property type="entry name" value="TonB_dep_Rec_b-barrel"/>
    <property type="match status" value="1"/>
</dbReference>
<dbReference type="Proteomes" id="UP000260759">
    <property type="component" value="Unassembled WGS sequence"/>
</dbReference>
<dbReference type="FunFam" id="2.60.40.1120:FF:000003">
    <property type="entry name" value="Outer membrane protein Omp121"/>
    <property type="match status" value="1"/>
</dbReference>
<comment type="subcellular location">
    <subcellularLocation>
        <location evidence="1 8">Cell outer membrane</location>
        <topology evidence="1 8">Multi-pass membrane protein</topology>
    </subcellularLocation>
</comment>
<reference evidence="13 14" key="1">
    <citation type="submission" date="2018-08" db="EMBL/GenBank/DDBJ databases">
        <title>A genome reference for cultivated species of the human gut microbiota.</title>
        <authorList>
            <person name="Zou Y."/>
            <person name="Xue W."/>
            <person name="Luo G."/>
        </authorList>
    </citation>
    <scope>NUCLEOTIDE SEQUENCE [LARGE SCALE GENOMIC DNA]</scope>
    <source>
        <strain evidence="13 14">OM03-4</strain>
    </source>
</reference>
<keyword evidence="2 8" id="KW-0813">Transport</keyword>
<protein>
    <submittedName>
        <fullName evidence="13">TonB-dependent receptor</fullName>
    </submittedName>
</protein>
<sequence length="1052" mass="118367">MGDGYVLLPTMFNWILLLRISLPCSKLLVYQIIGDDNLLYNYLKPFCIMKHIIMMLLLSFSAVLIHAQEYRVKGQVKDANGETIIGASVRETGTTNGTITDLNGEFYLTVRKGVTIEISYIGYESQTMVVNNAHPLEIILNQESLLLDQVVIVGTTMNKKDLTGAISHVTTKDIENIPATSINQAIQGKMTGVQVRMSDPRPGGSTSIQVRGNNSIQYGTSPIYVVDGVVMEGGFDLINPNDVASIDVLKDASATAIYGSRGANGVVLITTKKGKGQKSQIEYNGWVGIQEFANKMDLVGTKDLYQLREDAVFNHLKANNPALSDAEIQNQIHASGNPYFGEYEDKAYRDNQTYNWLDEVTRTGFQQNHNISFANSSDGNSTYISFGYTNQKGLIDVSQYKRYSGKINTEQRLKKWLKIGTATSFNRSEDDRVEGQLFSNALYANPMLPISKEPMVLKWGNVDDLDAANPLRSLDVKWTVNTDRVFSNNYIDINPIPGLTFRSSFGIDIMNTRSAYYRPKSTYEGTRNDQNGEANQNKERWCNWQWDNTITYNKLIAEKHNLSVMMGTSATRNLYEASAATTYNFPVDDFGYDNMGAGAGEKFTTSTASEYSLISYLARFNYNYNQKYDLTLTARYDGSSKFRKGNRFALFPSIAGAWTLSEEEFIKKLHFFDLLKLRVGYGIAGNQNIPDYSYLNQYTPDGSTGNLTFIRSSVLGNPDLKWEKQKQFNVGLDFSLLKNRLNISVDYFHILNEDLLMSKPLATSSGFASTIANVGRLKNEGVEISISSQIINNRDFQWNLQATLSHDKNTVDALYGNVDAIYNIYYNGIQRTGNLFVGESLNTVYSYKFHKICQQEDMDYVNGIDYGGKIVQPGDMIPVDVNDDKIINDEDRIVVGKLDPKIYGGFSTEFSWKDITLSGVFNYSVGAKRISNLYETMMNGTGSNIAHKDILDRWTPDHTNTDIPRAFYASGRYNYNDVDWGIQDASFLRLSTLSLSYNFPQKLVRKMSIDKLRVYFTGSNLFCLTNYKGFDPEGGDSYPTARMYVFGLNFSF</sequence>
<keyword evidence="10" id="KW-1133">Transmembrane helix</keyword>
<evidence type="ECO:0000256" key="8">
    <source>
        <dbReference type="PROSITE-ProRule" id="PRU01360"/>
    </source>
</evidence>
<dbReference type="PROSITE" id="PS52016">
    <property type="entry name" value="TONB_DEPENDENT_REC_3"/>
    <property type="match status" value="1"/>
</dbReference>
<evidence type="ECO:0000256" key="7">
    <source>
        <dbReference type="ARBA" id="ARBA00023237"/>
    </source>
</evidence>
<evidence type="ECO:0000259" key="11">
    <source>
        <dbReference type="Pfam" id="PF00593"/>
    </source>
</evidence>
<evidence type="ECO:0000256" key="6">
    <source>
        <dbReference type="ARBA" id="ARBA00023136"/>
    </source>
</evidence>
<dbReference type="SUPFAM" id="SSF56935">
    <property type="entry name" value="Porins"/>
    <property type="match status" value="1"/>
</dbReference>
<comment type="similarity">
    <text evidence="8 9">Belongs to the TonB-dependent receptor family.</text>
</comment>
<evidence type="ECO:0000259" key="12">
    <source>
        <dbReference type="Pfam" id="PF07715"/>
    </source>
</evidence>
<evidence type="ECO:0000256" key="2">
    <source>
        <dbReference type="ARBA" id="ARBA00022448"/>
    </source>
</evidence>
<dbReference type="InterPro" id="IPR037066">
    <property type="entry name" value="Plug_dom_sf"/>
</dbReference>
<feature type="domain" description="TonB-dependent receptor-like beta-barrel" evidence="11">
    <location>
        <begin position="477"/>
        <end position="881"/>
    </location>
</feature>
<evidence type="ECO:0000256" key="10">
    <source>
        <dbReference type="SAM" id="Phobius"/>
    </source>
</evidence>
<dbReference type="NCBIfam" id="TIGR04057">
    <property type="entry name" value="SusC_RagA_signa"/>
    <property type="match status" value="1"/>
</dbReference>
<dbReference type="InterPro" id="IPR000531">
    <property type="entry name" value="Beta-barrel_TonB"/>
</dbReference>
<name>A0A3E5ETL0_BACUN</name>
<accession>A0A3E5ETL0</accession>
<dbReference type="Pfam" id="PF07715">
    <property type="entry name" value="Plug"/>
    <property type="match status" value="1"/>
</dbReference>
<dbReference type="EMBL" id="QSVA01000014">
    <property type="protein sequence ID" value="RGN92242.1"/>
    <property type="molecule type" value="Genomic_DNA"/>
</dbReference>
<dbReference type="InterPro" id="IPR036942">
    <property type="entry name" value="Beta-barrel_TonB_sf"/>
</dbReference>
<dbReference type="InterPro" id="IPR023996">
    <property type="entry name" value="TonB-dep_OMP_SusC/RagA"/>
</dbReference>
<keyword evidence="6 8" id="KW-0472">Membrane</keyword>
<dbReference type="GO" id="GO:0009279">
    <property type="term" value="C:cell outer membrane"/>
    <property type="evidence" value="ECO:0007669"/>
    <property type="project" value="UniProtKB-SubCell"/>
</dbReference>
<evidence type="ECO:0000256" key="5">
    <source>
        <dbReference type="ARBA" id="ARBA00023077"/>
    </source>
</evidence>
<feature type="domain" description="TonB-dependent receptor plug" evidence="12">
    <location>
        <begin position="159"/>
        <end position="266"/>
    </location>
</feature>
<feature type="transmembrane region" description="Helical" evidence="10">
    <location>
        <begin position="12"/>
        <end position="33"/>
    </location>
</feature>
<keyword evidence="7 8" id="KW-0998">Cell outer membrane</keyword>
<dbReference type="InterPro" id="IPR012910">
    <property type="entry name" value="Plug_dom"/>
</dbReference>
<dbReference type="AlphaFoldDB" id="A0A3E5ETL0"/>
<keyword evidence="3 8" id="KW-1134">Transmembrane beta strand</keyword>
<gene>
    <name evidence="13" type="ORF">DXB37_15165</name>
</gene>
<keyword evidence="13" id="KW-0675">Receptor</keyword>
<keyword evidence="4 8" id="KW-0812">Transmembrane</keyword>
<dbReference type="Pfam" id="PF13715">
    <property type="entry name" value="CarbopepD_reg_2"/>
    <property type="match status" value="1"/>
</dbReference>
<evidence type="ECO:0000256" key="1">
    <source>
        <dbReference type="ARBA" id="ARBA00004571"/>
    </source>
</evidence>
<evidence type="ECO:0000313" key="14">
    <source>
        <dbReference type="Proteomes" id="UP000260759"/>
    </source>
</evidence>
<dbReference type="InterPro" id="IPR023997">
    <property type="entry name" value="TonB-dep_OMP_SusC/RagA_CS"/>
</dbReference>
<dbReference type="InterPro" id="IPR008969">
    <property type="entry name" value="CarboxyPept-like_regulatory"/>
</dbReference>
<feature type="transmembrane region" description="Helical" evidence="10">
    <location>
        <begin position="45"/>
        <end position="67"/>
    </location>
</feature>
<organism evidence="13 14">
    <name type="scientific">Bacteroides uniformis</name>
    <dbReference type="NCBI Taxonomy" id="820"/>
    <lineage>
        <taxon>Bacteria</taxon>
        <taxon>Pseudomonadati</taxon>
        <taxon>Bacteroidota</taxon>
        <taxon>Bacteroidia</taxon>
        <taxon>Bacteroidales</taxon>
        <taxon>Bacteroidaceae</taxon>
        <taxon>Bacteroides</taxon>
    </lineage>
</organism>
<evidence type="ECO:0000256" key="9">
    <source>
        <dbReference type="RuleBase" id="RU003357"/>
    </source>
</evidence>
<comment type="caution">
    <text evidence="13">The sequence shown here is derived from an EMBL/GenBank/DDBJ whole genome shotgun (WGS) entry which is preliminary data.</text>
</comment>
<dbReference type="InterPro" id="IPR039426">
    <property type="entry name" value="TonB-dep_rcpt-like"/>
</dbReference>
<dbReference type="SUPFAM" id="SSF49464">
    <property type="entry name" value="Carboxypeptidase regulatory domain-like"/>
    <property type="match status" value="1"/>
</dbReference>
<evidence type="ECO:0000256" key="4">
    <source>
        <dbReference type="ARBA" id="ARBA00022692"/>
    </source>
</evidence>
<dbReference type="Gene3D" id="2.60.40.1120">
    <property type="entry name" value="Carboxypeptidase-like, regulatory domain"/>
    <property type="match status" value="1"/>
</dbReference>
<evidence type="ECO:0000313" key="13">
    <source>
        <dbReference type="EMBL" id="RGN92242.1"/>
    </source>
</evidence>
<dbReference type="Gene3D" id="2.170.130.10">
    <property type="entry name" value="TonB-dependent receptor, plug domain"/>
    <property type="match status" value="1"/>
</dbReference>
<proteinExistence type="inferred from homology"/>
<dbReference type="NCBIfam" id="TIGR04056">
    <property type="entry name" value="OMP_RagA_SusC"/>
    <property type="match status" value="1"/>
</dbReference>
<keyword evidence="5 9" id="KW-0798">TonB box</keyword>